<feature type="coiled-coil region" evidence="1">
    <location>
        <begin position="15"/>
        <end position="42"/>
    </location>
</feature>
<feature type="compositionally biased region" description="Acidic residues" evidence="2">
    <location>
        <begin position="355"/>
        <end position="385"/>
    </location>
</feature>
<dbReference type="RefSeq" id="XP_040616023.1">
    <property type="nucleotide sequence ID" value="XM_040765045.1"/>
</dbReference>
<dbReference type="Pfam" id="PF12927">
    <property type="entry name" value="DUF3835"/>
    <property type="match status" value="2"/>
</dbReference>
<feature type="region of interest" description="Disordered" evidence="2">
    <location>
        <begin position="220"/>
        <end position="295"/>
    </location>
</feature>
<feature type="compositionally biased region" description="Basic and acidic residues" evidence="2">
    <location>
        <begin position="236"/>
        <end position="248"/>
    </location>
</feature>
<keyword evidence="1" id="KW-0175">Coiled coil</keyword>
<feature type="domain" description="DUF3835" evidence="3">
    <location>
        <begin position="639"/>
        <end position="711"/>
    </location>
</feature>
<dbReference type="GeneID" id="63679966"/>
<dbReference type="AlphaFoldDB" id="A0A0C2FA99"/>
<comment type="caution">
    <text evidence="4">The sequence shown here is derived from an EMBL/GenBank/DDBJ whole genome shotgun (WGS) entry which is preliminary data.</text>
</comment>
<dbReference type="HOGENOM" id="CLU_030204_0_0_1"/>
<gene>
    <name evidence="4" type="ORF">SPBR_06789</name>
</gene>
<organism evidence="4 5">
    <name type="scientific">Sporothrix brasiliensis 5110</name>
    <dbReference type="NCBI Taxonomy" id="1398154"/>
    <lineage>
        <taxon>Eukaryota</taxon>
        <taxon>Fungi</taxon>
        <taxon>Dikarya</taxon>
        <taxon>Ascomycota</taxon>
        <taxon>Pezizomycotina</taxon>
        <taxon>Sordariomycetes</taxon>
        <taxon>Sordariomycetidae</taxon>
        <taxon>Ophiostomatales</taxon>
        <taxon>Ophiostomataceae</taxon>
        <taxon>Sporothrix</taxon>
    </lineage>
</organism>
<dbReference type="Proteomes" id="UP000031575">
    <property type="component" value="Unassembled WGS sequence"/>
</dbReference>
<name>A0A0C2FA99_9PEZI</name>
<keyword evidence="5" id="KW-1185">Reference proteome</keyword>
<evidence type="ECO:0000256" key="1">
    <source>
        <dbReference type="SAM" id="Coils"/>
    </source>
</evidence>
<dbReference type="InterPro" id="IPR024325">
    <property type="entry name" value="DUF3835"/>
</dbReference>
<evidence type="ECO:0000313" key="4">
    <source>
        <dbReference type="EMBL" id="KIH88013.1"/>
    </source>
</evidence>
<evidence type="ECO:0000313" key="5">
    <source>
        <dbReference type="Proteomes" id="UP000031575"/>
    </source>
</evidence>
<sequence length="717" mass="76778">MSQQTQPPLPQASALSQMHDLLANLQDRAAQLDTQMNKLSKALDHWRLLGAEYEALADEVNQARAKVAGDDKATQQAQQAALVRIRRDFDGQLVDHQTVCDLFGARQGQTITRSTDHIASAIGRRLDYVHQNTETLEKKVEVVVKQLSALQLGGLTEMLDDEDKTERDAQDGGGHGDGGDLDGPVTDIVEQLDEDGNVTDVQLHTPSDTQERVMEALKKAGIDEIPPGGPTAAKKKTTDTTADRKDSEVLQQTKDVTKEKPQASKLGPNTSSARKTVSFSEDAKAGDSYSSFPQPTSFAAQRLENIMRSAKDQESVVDASTSVVPDDEPADEAALRREMLEYSISEIGPIVAQLDLEEGTSDDDEGYDDFYDEEYDDEDDDDAEDEHGRSKYSVIDETYRERMRELERKLGVAPLQHSSTLAPSAASGAEGAAAATTDDVAESLGRIRVSGLAEAAAVAVGNASNGAPANANGDVQSPKSPASLTSVLKEPTENFRTKVKATGNDAKKVSFASSVDIAPLETVPPAASLASASASVVAKAKAKAHAQPVVDPMSEVIVERGSKQNGTSSTIPQPPPARDATQKPKRVSRFKQARVGGDVDGTAAANGGLPKGPHQAPVRFLDEDRTVAPDGPEGRTHVDEVIERTAVTQPREPHELDAGILMQEAATEYHKTRNRFIQQQGGFLQASESAVVPVGLDDGGPRISKFKAAKLGKQFMS</sequence>
<feature type="compositionally biased region" description="Basic residues" evidence="2">
    <location>
        <begin position="583"/>
        <end position="592"/>
    </location>
</feature>
<protein>
    <recommendedName>
        <fullName evidence="3">DUF3835 domain-containing protein</fullName>
    </recommendedName>
</protein>
<feature type="compositionally biased region" description="Low complexity" evidence="2">
    <location>
        <begin position="463"/>
        <end position="473"/>
    </location>
</feature>
<feature type="region of interest" description="Disordered" evidence="2">
    <location>
        <begin position="352"/>
        <end position="394"/>
    </location>
</feature>
<feature type="domain" description="DUF3835" evidence="3">
    <location>
        <begin position="579"/>
        <end position="595"/>
    </location>
</feature>
<evidence type="ECO:0000259" key="3">
    <source>
        <dbReference type="Pfam" id="PF12927"/>
    </source>
</evidence>
<accession>A0A0C2FA99</accession>
<feature type="region of interest" description="Disordered" evidence="2">
    <location>
        <begin position="158"/>
        <end position="186"/>
    </location>
</feature>
<evidence type="ECO:0000256" key="2">
    <source>
        <dbReference type="SAM" id="MobiDB-lite"/>
    </source>
</evidence>
<dbReference type="InterPro" id="IPR039553">
    <property type="entry name" value="Prefoldin-like"/>
</dbReference>
<reference evidence="4 5" key="1">
    <citation type="journal article" date="2014" name="BMC Genomics">
        <title>Comparative genomics of the major fungal agents of human and animal Sporotrichosis: Sporothrix schenckii and Sporothrix brasiliensis.</title>
        <authorList>
            <person name="Teixeira M.M."/>
            <person name="de Almeida L.G."/>
            <person name="Kubitschek-Barreira P."/>
            <person name="Alves F.L."/>
            <person name="Kioshima E.S."/>
            <person name="Abadio A.K."/>
            <person name="Fernandes L."/>
            <person name="Derengowski L.S."/>
            <person name="Ferreira K.S."/>
            <person name="Souza R.C."/>
            <person name="Ruiz J.C."/>
            <person name="de Andrade N.C."/>
            <person name="Paes H.C."/>
            <person name="Nicola A.M."/>
            <person name="Albuquerque P."/>
            <person name="Gerber A.L."/>
            <person name="Martins V.P."/>
            <person name="Peconick L.D."/>
            <person name="Neto A.V."/>
            <person name="Chaucanez C.B."/>
            <person name="Silva P.A."/>
            <person name="Cunha O.L."/>
            <person name="de Oliveira F.F."/>
            <person name="dos Santos T.C."/>
            <person name="Barros A.L."/>
            <person name="Soares M.A."/>
            <person name="de Oliveira L.M."/>
            <person name="Marini M.M."/>
            <person name="Villalobos-Duno H."/>
            <person name="Cunha M.M."/>
            <person name="de Hoog S."/>
            <person name="da Silveira J.F."/>
            <person name="Henrissat B."/>
            <person name="Nino-Vega G.A."/>
            <person name="Cisalpino P.S."/>
            <person name="Mora-Montes H.M."/>
            <person name="Almeida S.R."/>
            <person name="Stajich J.E."/>
            <person name="Lopes-Bezerra L.M."/>
            <person name="Vasconcelos A.T."/>
            <person name="Felipe M.S."/>
        </authorList>
    </citation>
    <scope>NUCLEOTIDE SEQUENCE [LARGE SCALE GENOMIC DNA]</scope>
    <source>
        <strain evidence="4 5">5110</strain>
    </source>
</reference>
<dbReference type="EMBL" id="AWTV01000009">
    <property type="protein sequence ID" value="KIH88013.1"/>
    <property type="molecule type" value="Genomic_DNA"/>
</dbReference>
<dbReference type="OrthoDB" id="21413at2759"/>
<feature type="region of interest" description="Disordered" evidence="2">
    <location>
        <begin position="463"/>
        <end position="482"/>
    </location>
</feature>
<feature type="region of interest" description="Disordered" evidence="2">
    <location>
        <begin position="561"/>
        <end position="617"/>
    </location>
</feature>
<feature type="compositionally biased region" description="Polar residues" evidence="2">
    <location>
        <begin position="267"/>
        <end position="279"/>
    </location>
</feature>
<proteinExistence type="predicted"/>
<dbReference type="Pfam" id="PF13758">
    <property type="entry name" value="Prefoldin_3"/>
    <property type="match status" value="1"/>
</dbReference>
<dbReference type="VEuPathDB" id="FungiDB:SPBR_06789"/>